<comment type="caution">
    <text evidence="2">The sequence shown here is derived from an EMBL/GenBank/DDBJ whole genome shotgun (WGS) entry which is preliminary data.</text>
</comment>
<feature type="compositionally biased region" description="Polar residues" evidence="1">
    <location>
        <begin position="249"/>
        <end position="258"/>
    </location>
</feature>
<organism evidence="2 3">
    <name type="scientific">Phytophthora megakarya</name>
    <dbReference type="NCBI Taxonomy" id="4795"/>
    <lineage>
        <taxon>Eukaryota</taxon>
        <taxon>Sar</taxon>
        <taxon>Stramenopiles</taxon>
        <taxon>Oomycota</taxon>
        <taxon>Peronosporomycetes</taxon>
        <taxon>Peronosporales</taxon>
        <taxon>Peronosporaceae</taxon>
        <taxon>Phytophthora</taxon>
    </lineage>
</organism>
<evidence type="ECO:0000256" key="1">
    <source>
        <dbReference type="SAM" id="MobiDB-lite"/>
    </source>
</evidence>
<name>A0A225UUF5_9STRA</name>
<protein>
    <submittedName>
        <fullName evidence="2">Uncharacterized protein</fullName>
    </submittedName>
</protein>
<feature type="region of interest" description="Disordered" evidence="1">
    <location>
        <begin position="140"/>
        <end position="160"/>
    </location>
</feature>
<reference evidence="3" key="1">
    <citation type="submission" date="2017-03" db="EMBL/GenBank/DDBJ databases">
        <title>Phytopthora megakarya and P. palmivora, two closely related causual agents of cacao black pod achieved similar genome size and gene model numbers by different mechanisms.</title>
        <authorList>
            <person name="Ali S."/>
            <person name="Shao J."/>
            <person name="Larry D.J."/>
            <person name="Kronmiller B."/>
            <person name="Shen D."/>
            <person name="Strem M.D."/>
            <person name="Melnick R.L."/>
            <person name="Guiltinan M.J."/>
            <person name="Tyler B.M."/>
            <person name="Meinhardt L.W."/>
            <person name="Bailey B.A."/>
        </authorList>
    </citation>
    <scope>NUCLEOTIDE SEQUENCE [LARGE SCALE GENOMIC DNA]</scope>
    <source>
        <strain evidence="3">zdho120</strain>
    </source>
</reference>
<accession>A0A225UUF5</accession>
<dbReference type="EMBL" id="NBNE01011338">
    <property type="protein sequence ID" value="OWY96683.1"/>
    <property type="molecule type" value="Genomic_DNA"/>
</dbReference>
<dbReference type="Proteomes" id="UP000198211">
    <property type="component" value="Unassembled WGS sequence"/>
</dbReference>
<feature type="region of interest" description="Disordered" evidence="1">
    <location>
        <begin position="247"/>
        <end position="267"/>
    </location>
</feature>
<sequence>MKHPAPTSHSASFALDAYDFDDASVATQEIVDACKCRNCHTRENGGRQQRSNQRVMTTDTFRCSDVKTQDPTAFANLLADHFVAREAAASVTPRKAQQWARPVAGAVGLGSFRSWQFGERCLATYRVLFGRPLWGATMPTSVPLTSPRPRKRKHVTPMDEDSVELGGTEMLSLPTVDELLELPTEDPFGFDMKETVPLEEDVLAGLAIDLDEELEDDMVGDGMDLLWDLEVEESAMVTEGHEGMRFLPTSPSALSPVSLNGEDMEDI</sequence>
<keyword evidence="3" id="KW-1185">Reference proteome</keyword>
<evidence type="ECO:0000313" key="3">
    <source>
        <dbReference type="Proteomes" id="UP000198211"/>
    </source>
</evidence>
<dbReference type="OrthoDB" id="114251at2759"/>
<dbReference type="AlphaFoldDB" id="A0A225UUF5"/>
<evidence type="ECO:0000313" key="2">
    <source>
        <dbReference type="EMBL" id="OWY96683.1"/>
    </source>
</evidence>
<proteinExistence type="predicted"/>
<gene>
    <name evidence="2" type="ORF">PHMEG_00032992</name>
</gene>